<dbReference type="InterPro" id="IPR036621">
    <property type="entry name" value="Anticodon-bd_dom_sf"/>
</dbReference>
<feature type="region of interest" description="Disordered" evidence="1">
    <location>
        <begin position="504"/>
        <end position="577"/>
    </location>
</feature>
<protein>
    <recommendedName>
        <fullName evidence="4">Anticodon-binding domain-containing protein</fullName>
    </recommendedName>
</protein>
<dbReference type="PANTHER" id="PTHR23295">
    <property type="entry name" value="NUCLEAR RECEPTOR COACTIVATOR 5-RELATED"/>
    <property type="match status" value="1"/>
</dbReference>
<accession>A0A7N4V3S3</accession>
<organism evidence="2 3">
    <name type="scientific">Sarcophilus harrisii</name>
    <name type="common">Tasmanian devil</name>
    <name type="synonym">Sarcophilus laniarius</name>
    <dbReference type="NCBI Taxonomy" id="9305"/>
    <lineage>
        <taxon>Eukaryota</taxon>
        <taxon>Metazoa</taxon>
        <taxon>Chordata</taxon>
        <taxon>Craniata</taxon>
        <taxon>Vertebrata</taxon>
        <taxon>Euteleostomi</taxon>
        <taxon>Mammalia</taxon>
        <taxon>Metatheria</taxon>
        <taxon>Dasyuromorphia</taxon>
        <taxon>Dasyuridae</taxon>
        <taxon>Sarcophilus</taxon>
    </lineage>
</organism>
<name>A0A7N4V3S3_SARHA</name>
<evidence type="ECO:0008006" key="4">
    <source>
        <dbReference type="Google" id="ProtNLM"/>
    </source>
</evidence>
<evidence type="ECO:0000313" key="2">
    <source>
        <dbReference type="Ensembl" id="ENSSHAP00000036551.1"/>
    </source>
</evidence>
<dbReference type="SUPFAM" id="SSF52954">
    <property type="entry name" value="Class II aaRS ABD-related"/>
    <property type="match status" value="1"/>
</dbReference>
<gene>
    <name evidence="2" type="primary">LOC100928248</name>
</gene>
<dbReference type="PANTHER" id="PTHR23295:SF5">
    <property type="entry name" value="SI:CH211-216L23.2"/>
    <property type="match status" value="1"/>
</dbReference>
<evidence type="ECO:0000313" key="3">
    <source>
        <dbReference type="Proteomes" id="UP000007648"/>
    </source>
</evidence>
<feature type="compositionally biased region" description="Pro residues" evidence="1">
    <location>
        <begin position="26"/>
        <end position="40"/>
    </location>
</feature>
<reference evidence="2" key="3">
    <citation type="submission" date="2025-09" db="UniProtKB">
        <authorList>
            <consortium name="Ensembl"/>
        </authorList>
    </citation>
    <scope>IDENTIFICATION</scope>
</reference>
<feature type="region of interest" description="Disordered" evidence="1">
    <location>
        <begin position="1"/>
        <end position="42"/>
    </location>
</feature>
<feature type="compositionally biased region" description="Polar residues" evidence="1">
    <location>
        <begin position="1"/>
        <end position="16"/>
    </location>
</feature>
<dbReference type="Proteomes" id="UP000007648">
    <property type="component" value="Unassembled WGS sequence"/>
</dbReference>
<dbReference type="AlphaFoldDB" id="A0A7N4V3S3"/>
<proteinExistence type="predicted"/>
<evidence type="ECO:0000256" key="1">
    <source>
        <dbReference type="SAM" id="MobiDB-lite"/>
    </source>
</evidence>
<sequence length="610" mass="66967">MNLSRTRPPSLAQPQSGAWALADLGPPIPNTSPPGPPPCFSAPSGAPAAVAGALPLPPQPSSPRCSFRCPLASALPFLSGLCLLPCFPSFSPFTPSRACSSSPSPPIPSLSPSLPLPPAFTFNPSLSRFSPPLPSQPSPFSRFFSFPLFAPLFVLSHSLALPLFPLASPSFSPLFASWSSVISSLLLLSSQDRCEESTKRYRNDLKMSSWVKVNRGQTQRCAADKSINPYKPHLIISSGDGHIKESEDTKSNFEELLGKEYDYSKGSEDNYERYQYSHKDDDHSKDHRKEKLYQQFYQQIQNEYDKERPSDCTIVSINKDQRDYAVSIGHRLQDHGLVVEMIYLTSEASLTCALQEVKNDGSPFCILVEQSNVALSSCTVISLHKSITIHRHMPLEDALALVAKEFRTILAEREQQEGAGISQKAADLVDDYLERDLCESYSVPLGIKHLLFLLSEGKHLYQEELNTISNYLKTRKEELEGFVETPDTSTAVVNALIEANLMPRSHTMGKPPPLLPTPGRNSFQGQPLLPPVKPPLLGDRPGGLLPTPGHSGPKGKPPPLLAVPSKRPGLLGYAPHQPAKRPMMWEKPALLPTPVVQTVQPQRAAKPKPF</sequence>
<dbReference type="Ensembl" id="ENSSHAT00000025368.1">
    <property type="protein sequence ID" value="ENSSHAP00000036551.1"/>
    <property type="gene ID" value="ENSSHAG00000018669.2"/>
</dbReference>
<reference evidence="2 3" key="1">
    <citation type="journal article" date="2011" name="Proc. Natl. Acad. Sci. U.S.A.">
        <title>Genetic diversity and population structure of the endangered marsupial Sarcophilus harrisii (Tasmanian devil).</title>
        <authorList>
            <person name="Miller W."/>
            <person name="Hayes V.M."/>
            <person name="Ratan A."/>
            <person name="Petersen D.C."/>
            <person name="Wittekindt N.E."/>
            <person name="Miller J."/>
            <person name="Walenz B."/>
            <person name="Knight J."/>
            <person name="Qi J."/>
            <person name="Zhao F."/>
            <person name="Wang Q."/>
            <person name="Bedoya-Reina O.C."/>
            <person name="Katiyar N."/>
            <person name="Tomsho L.P."/>
            <person name="Kasson L.M."/>
            <person name="Hardie R.A."/>
            <person name="Woodbridge P."/>
            <person name="Tindall E.A."/>
            <person name="Bertelsen M.F."/>
            <person name="Dixon D."/>
            <person name="Pyecroft S."/>
            <person name="Helgen K.M."/>
            <person name="Lesk A.M."/>
            <person name="Pringle T.H."/>
            <person name="Patterson N."/>
            <person name="Zhang Y."/>
            <person name="Kreiss A."/>
            <person name="Woods G.M."/>
            <person name="Jones M.E."/>
            <person name="Schuster S.C."/>
        </authorList>
    </citation>
    <scope>NUCLEOTIDE SEQUENCE [LARGE SCALE GENOMIC DNA]</scope>
</reference>
<dbReference type="GeneTree" id="ENSGT00530000064134"/>
<dbReference type="InterPro" id="IPR052600">
    <property type="entry name" value="Nuc_rcpt_coact/corep"/>
</dbReference>
<dbReference type="Gene3D" id="3.40.50.800">
    <property type="entry name" value="Anticodon-binding domain"/>
    <property type="match status" value="1"/>
</dbReference>
<dbReference type="InParanoid" id="A0A7N4V3S3"/>
<feature type="compositionally biased region" description="Low complexity" evidence="1">
    <location>
        <begin position="535"/>
        <end position="551"/>
    </location>
</feature>
<keyword evidence="3" id="KW-1185">Reference proteome</keyword>
<reference evidence="2" key="2">
    <citation type="submission" date="2025-08" db="UniProtKB">
        <authorList>
            <consortium name="Ensembl"/>
        </authorList>
    </citation>
    <scope>IDENTIFICATION</scope>
</reference>